<keyword evidence="1" id="KW-0812">Transmembrane</keyword>
<reference evidence="2" key="1">
    <citation type="journal article" date="2015" name="Nature">
        <title>Complex archaea that bridge the gap between prokaryotes and eukaryotes.</title>
        <authorList>
            <person name="Spang A."/>
            <person name="Saw J.H."/>
            <person name="Jorgensen S.L."/>
            <person name="Zaremba-Niedzwiedzka K."/>
            <person name="Martijn J."/>
            <person name="Lind A.E."/>
            <person name="van Eijk R."/>
            <person name="Schleper C."/>
            <person name="Guy L."/>
            <person name="Ettema T.J."/>
        </authorList>
    </citation>
    <scope>NUCLEOTIDE SEQUENCE</scope>
</reference>
<evidence type="ECO:0000313" key="2">
    <source>
        <dbReference type="EMBL" id="KKK96323.1"/>
    </source>
</evidence>
<evidence type="ECO:0000256" key="1">
    <source>
        <dbReference type="SAM" id="Phobius"/>
    </source>
</evidence>
<feature type="transmembrane region" description="Helical" evidence="1">
    <location>
        <begin position="5"/>
        <end position="21"/>
    </location>
</feature>
<keyword evidence="1" id="KW-1133">Transmembrane helix</keyword>
<keyword evidence="1" id="KW-0472">Membrane</keyword>
<sequence length="50" mass="5780">VFEQVIMPLFALAMFLSFGYFLIDKYILGIVSMSLSILLVYILNKRIGFM</sequence>
<accession>A0A0F8ZR30</accession>
<gene>
    <name evidence="2" type="ORF">LCGC14_2663940</name>
</gene>
<organism evidence="2">
    <name type="scientific">marine sediment metagenome</name>
    <dbReference type="NCBI Taxonomy" id="412755"/>
    <lineage>
        <taxon>unclassified sequences</taxon>
        <taxon>metagenomes</taxon>
        <taxon>ecological metagenomes</taxon>
    </lineage>
</organism>
<comment type="caution">
    <text evidence="2">The sequence shown here is derived from an EMBL/GenBank/DDBJ whole genome shotgun (WGS) entry which is preliminary data.</text>
</comment>
<dbReference type="EMBL" id="LAZR01046536">
    <property type="protein sequence ID" value="KKK96323.1"/>
    <property type="molecule type" value="Genomic_DNA"/>
</dbReference>
<protein>
    <submittedName>
        <fullName evidence="2">Uncharacterized protein</fullName>
    </submittedName>
</protein>
<feature type="non-terminal residue" evidence="2">
    <location>
        <position position="1"/>
    </location>
</feature>
<dbReference type="AlphaFoldDB" id="A0A0F8ZR30"/>
<feature type="transmembrane region" description="Helical" evidence="1">
    <location>
        <begin position="27"/>
        <end position="44"/>
    </location>
</feature>
<proteinExistence type="predicted"/>
<name>A0A0F8ZR30_9ZZZZ</name>